<dbReference type="Proteomes" id="UP000030700">
    <property type="component" value="Unassembled WGS sequence"/>
</dbReference>
<dbReference type="InterPro" id="IPR036866">
    <property type="entry name" value="RibonucZ/Hydroxyglut_hydro"/>
</dbReference>
<dbReference type="CDD" id="cd16282">
    <property type="entry name" value="metallo-hydrolase-like_MBL-fold"/>
    <property type="match status" value="1"/>
</dbReference>
<name>A0A081BPA3_9BACT</name>
<organism evidence="2">
    <name type="scientific">Candidatus Moduliflexus flocculans</name>
    <dbReference type="NCBI Taxonomy" id="1499966"/>
    <lineage>
        <taxon>Bacteria</taxon>
        <taxon>Candidatus Moduliflexota</taxon>
        <taxon>Candidatus Moduliflexia</taxon>
        <taxon>Candidatus Moduliflexales</taxon>
        <taxon>Candidatus Moduliflexaceae</taxon>
    </lineage>
</organism>
<evidence type="ECO:0000313" key="3">
    <source>
        <dbReference type="Proteomes" id="UP000030700"/>
    </source>
</evidence>
<dbReference type="Gene3D" id="3.60.15.10">
    <property type="entry name" value="Ribonuclease Z/Hydroxyacylglutathione hydrolase-like"/>
    <property type="match status" value="1"/>
</dbReference>
<dbReference type="PANTHER" id="PTHR42951">
    <property type="entry name" value="METALLO-BETA-LACTAMASE DOMAIN-CONTAINING"/>
    <property type="match status" value="1"/>
</dbReference>
<keyword evidence="3" id="KW-1185">Reference proteome</keyword>
<evidence type="ECO:0000259" key="1">
    <source>
        <dbReference type="SMART" id="SM00849"/>
    </source>
</evidence>
<accession>A0A081BPA3</accession>
<reference evidence="2" key="1">
    <citation type="journal article" date="2015" name="PeerJ">
        <title>First genomic representation of candidate bacterial phylum KSB3 points to enhanced environmental sensing as a trigger of wastewater bulking.</title>
        <authorList>
            <person name="Sekiguchi Y."/>
            <person name="Ohashi A."/>
            <person name="Parks D.H."/>
            <person name="Yamauchi T."/>
            <person name="Tyson G.W."/>
            <person name="Hugenholtz P."/>
        </authorList>
    </citation>
    <scope>NUCLEOTIDE SEQUENCE [LARGE SCALE GENOMIC DNA]</scope>
</reference>
<dbReference type="InterPro" id="IPR001279">
    <property type="entry name" value="Metallo-B-lactamas"/>
</dbReference>
<dbReference type="EMBL" id="DF820458">
    <property type="protein sequence ID" value="GAK52219.1"/>
    <property type="molecule type" value="Genomic_DNA"/>
</dbReference>
<gene>
    <name evidence="2" type="ORF">U14_03470</name>
</gene>
<dbReference type="PANTHER" id="PTHR42951:SF4">
    <property type="entry name" value="ACYL-COENZYME A THIOESTERASE MBLAC2"/>
    <property type="match status" value="1"/>
</dbReference>
<proteinExistence type="predicted"/>
<protein>
    <submittedName>
        <fullName evidence="2">Beta-lactamase domain protein</fullName>
    </submittedName>
</protein>
<feature type="domain" description="Metallo-beta-lactamase" evidence="1">
    <location>
        <begin position="22"/>
        <end position="202"/>
    </location>
</feature>
<dbReference type="SUPFAM" id="SSF56281">
    <property type="entry name" value="Metallo-hydrolase/oxidoreductase"/>
    <property type="match status" value="1"/>
</dbReference>
<dbReference type="AlphaFoldDB" id="A0A081BPA3"/>
<dbReference type="InterPro" id="IPR050855">
    <property type="entry name" value="NDM-1-like"/>
</dbReference>
<dbReference type="Pfam" id="PF00753">
    <property type="entry name" value="Lactamase_B"/>
    <property type="match status" value="1"/>
</dbReference>
<dbReference type="HOGENOM" id="CLU_078489_0_0_0"/>
<dbReference type="SMART" id="SM00849">
    <property type="entry name" value="Lactamase_B"/>
    <property type="match status" value="1"/>
</dbReference>
<sequence>MSSLHYFESNIWLTEVPLGDYSVRGALIVGAERVVAWDTLSHPHDMARVFPLLDEKELVIIYSHADWDHAWGTAGLPYHHATIIGHAACLARFSDDVPLTLREKQAAEPTRWDAVQLIAPNLTFQQELSLDLGDETLTLRHLPGHTPDSIVAFLPEQGILFAGDTVETPLPCLSEHCPLAPWIAELQRWADDGRVRLVIPSHGAIGGRELLHRNIEYLQRLANCEPIDFAEPLNDFYRETHEMNRRIANSFVSLIRGY</sequence>
<evidence type="ECO:0000313" key="2">
    <source>
        <dbReference type="EMBL" id="GAK52219.1"/>
    </source>
</evidence>
<dbReference type="STRING" id="1499966.U14_03470"/>